<proteinExistence type="predicted"/>
<dbReference type="RefSeq" id="WP_006182302.1">
    <property type="nucleotide sequence ID" value="NZ_AOIE01000086.1"/>
</dbReference>
<reference evidence="3 4" key="1">
    <citation type="journal article" date="2014" name="PLoS Genet.">
        <title>Phylogenetically driven sequencing of extremely halophilic archaea reveals strategies for static and dynamic osmo-response.</title>
        <authorList>
            <person name="Becker E.A."/>
            <person name="Seitzer P.M."/>
            <person name="Tritt A."/>
            <person name="Larsen D."/>
            <person name="Krusor M."/>
            <person name="Yao A.I."/>
            <person name="Wu D."/>
            <person name="Madern D."/>
            <person name="Eisen J.A."/>
            <person name="Darling A.E."/>
            <person name="Facciotti M.T."/>
        </authorList>
    </citation>
    <scope>NUCLEOTIDE SEQUENCE [LARGE SCALE GENOMIC DNA]</scope>
    <source>
        <strain evidence="3 4">DSM 15624</strain>
    </source>
</reference>
<dbReference type="Proteomes" id="UP000011593">
    <property type="component" value="Unassembled WGS sequence"/>
</dbReference>
<dbReference type="GO" id="GO:0004519">
    <property type="term" value="F:endonuclease activity"/>
    <property type="evidence" value="ECO:0007669"/>
    <property type="project" value="InterPro"/>
</dbReference>
<dbReference type="InterPro" id="IPR002711">
    <property type="entry name" value="HNH"/>
</dbReference>
<organism evidence="3 4">
    <name type="scientific">Natrinema pellirubrum (strain DSM 15624 / CIP 106293 / JCM 10476 / NCIMB 786 / 157)</name>
    <dbReference type="NCBI Taxonomy" id="797303"/>
    <lineage>
        <taxon>Archaea</taxon>
        <taxon>Methanobacteriati</taxon>
        <taxon>Methanobacteriota</taxon>
        <taxon>Stenosarchaea group</taxon>
        <taxon>Halobacteria</taxon>
        <taxon>Halobacteriales</taxon>
        <taxon>Natrialbaceae</taxon>
        <taxon>Natrinema</taxon>
    </lineage>
</organism>
<dbReference type="EMBL" id="AOIE01000086">
    <property type="protein sequence ID" value="ELY72943.1"/>
    <property type="molecule type" value="Genomic_DNA"/>
</dbReference>
<dbReference type="InterPro" id="IPR003615">
    <property type="entry name" value="HNH_nuc"/>
</dbReference>
<evidence type="ECO:0000313" key="3">
    <source>
        <dbReference type="EMBL" id="ELY72943.1"/>
    </source>
</evidence>
<evidence type="ECO:0000256" key="1">
    <source>
        <dbReference type="SAM" id="MobiDB-lite"/>
    </source>
</evidence>
<dbReference type="PATRIC" id="fig|797303.5.peg.2958"/>
<feature type="region of interest" description="Disordered" evidence="1">
    <location>
        <begin position="1"/>
        <end position="56"/>
    </location>
</feature>
<dbReference type="GO" id="GO:0008270">
    <property type="term" value="F:zinc ion binding"/>
    <property type="evidence" value="ECO:0007669"/>
    <property type="project" value="InterPro"/>
</dbReference>
<dbReference type="AlphaFoldDB" id="L9YJ35"/>
<keyword evidence="4" id="KW-1185">Reference proteome</keyword>
<evidence type="ECO:0000313" key="4">
    <source>
        <dbReference type="Proteomes" id="UP000011593"/>
    </source>
</evidence>
<dbReference type="Pfam" id="PF01844">
    <property type="entry name" value="HNH"/>
    <property type="match status" value="1"/>
</dbReference>
<feature type="domain" description="HNH" evidence="2">
    <location>
        <begin position="2"/>
        <end position="33"/>
    </location>
</feature>
<feature type="compositionally biased region" description="Basic and acidic residues" evidence="1">
    <location>
        <begin position="1"/>
        <end position="20"/>
    </location>
</feature>
<protein>
    <recommendedName>
        <fullName evidence="2">HNH domain-containing protein</fullName>
    </recommendedName>
</protein>
<comment type="caution">
    <text evidence="3">The sequence shown here is derived from an EMBL/GenBank/DDBJ whole genome shotgun (WGS) entry which is preliminary data.</text>
</comment>
<sequence>MEVDHIERIADSGHPLEESNPKTLCADCHNEKTVAENSARDPVPNVTLTDYLDLES</sequence>
<name>L9YJ35_NATP1</name>
<accession>L9YJ35</accession>
<dbReference type="GO" id="GO:0003676">
    <property type="term" value="F:nucleic acid binding"/>
    <property type="evidence" value="ECO:0007669"/>
    <property type="project" value="InterPro"/>
</dbReference>
<dbReference type="CDD" id="cd00085">
    <property type="entry name" value="HNHc"/>
    <property type="match status" value="1"/>
</dbReference>
<evidence type="ECO:0000259" key="2">
    <source>
        <dbReference type="Pfam" id="PF01844"/>
    </source>
</evidence>
<gene>
    <name evidence="3" type="ORF">C488_14732</name>
</gene>